<dbReference type="OrthoDB" id="5431013at2759"/>
<feature type="compositionally biased region" description="Polar residues" evidence="1">
    <location>
        <begin position="319"/>
        <end position="330"/>
    </location>
</feature>
<feature type="compositionally biased region" description="Low complexity" evidence="1">
    <location>
        <begin position="285"/>
        <end position="295"/>
    </location>
</feature>
<name>A0A9P9H9V1_FUSSL</name>
<feature type="region of interest" description="Disordered" evidence="1">
    <location>
        <begin position="627"/>
        <end position="662"/>
    </location>
</feature>
<evidence type="ECO:0000313" key="4">
    <source>
        <dbReference type="Proteomes" id="UP000736672"/>
    </source>
</evidence>
<feature type="domain" description="Ubiquitin-like" evidence="2">
    <location>
        <begin position="472"/>
        <end position="554"/>
    </location>
</feature>
<comment type="caution">
    <text evidence="3">The sequence shown here is derived from an EMBL/GenBank/DDBJ whole genome shotgun (WGS) entry which is preliminary data.</text>
</comment>
<evidence type="ECO:0000256" key="1">
    <source>
        <dbReference type="SAM" id="MobiDB-lite"/>
    </source>
</evidence>
<accession>A0A9P9H9V1</accession>
<feature type="compositionally biased region" description="Basic and acidic residues" evidence="1">
    <location>
        <begin position="631"/>
        <end position="655"/>
    </location>
</feature>
<organism evidence="3 4">
    <name type="scientific">Fusarium solani</name>
    <name type="common">Filamentous fungus</name>
    <dbReference type="NCBI Taxonomy" id="169388"/>
    <lineage>
        <taxon>Eukaryota</taxon>
        <taxon>Fungi</taxon>
        <taxon>Dikarya</taxon>
        <taxon>Ascomycota</taxon>
        <taxon>Pezizomycotina</taxon>
        <taxon>Sordariomycetes</taxon>
        <taxon>Hypocreomycetidae</taxon>
        <taxon>Hypocreales</taxon>
        <taxon>Nectriaceae</taxon>
        <taxon>Fusarium</taxon>
        <taxon>Fusarium solani species complex</taxon>
    </lineage>
</organism>
<reference evidence="3" key="1">
    <citation type="journal article" date="2021" name="Nat. Commun.">
        <title>Genetic determinants of endophytism in the Arabidopsis root mycobiome.</title>
        <authorList>
            <person name="Mesny F."/>
            <person name="Miyauchi S."/>
            <person name="Thiergart T."/>
            <person name="Pickel B."/>
            <person name="Atanasova L."/>
            <person name="Karlsson M."/>
            <person name="Huettel B."/>
            <person name="Barry K.W."/>
            <person name="Haridas S."/>
            <person name="Chen C."/>
            <person name="Bauer D."/>
            <person name="Andreopoulos W."/>
            <person name="Pangilinan J."/>
            <person name="LaButti K."/>
            <person name="Riley R."/>
            <person name="Lipzen A."/>
            <person name="Clum A."/>
            <person name="Drula E."/>
            <person name="Henrissat B."/>
            <person name="Kohler A."/>
            <person name="Grigoriev I.V."/>
            <person name="Martin F.M."/>
            <person name="Hacquard S."/>
        </authorList>
    </citation>
    <scope>NUCLEOTIDE SEQUENCE</scope>
    <source>
        <strain evidence="3">FSSC 5 MPI-SDFR-AT-0091</strain>
    </source>
</reference>
<dbReference type="AlphaFoldDB" id="A0A9P9H9V1"/>
<dbReference type="EMBL" id="JAGTJS010000011">
    <property type="protein sequence ID" value="KAH7252998.1"/>
    <property type="molecule type" value="Genomic_DNA"/>
</dbReference>
<proteinExistence type="predicted"/>
<sequence length="694" mass="77009">MSQASSPFNPQKMEAAGLAVGVVGLGLQLATTLQTYVEGVAGAEDRLRELSFDVASTASTLKQLEDMLDADKTVVENASSNQDSTGTTIFTDQGRHDINSLSRRCEKVYQGILRVIVGASAPPSAKGKAIARNVGLSDLTATRLAHFGRNMKWPWVEPRVKACQEELRWLKMDLLLHLQVATVARIHLQQSPKQVVNLDDEATIEAVAERLIAQRAVYRKAALEGRRQRKGLVNAGEADVTNEPLLAASQKTARFEHEEKGLGNDQGGVQETQVSALATSLVQTPSFPGPRSFFRPAEDSRKGSSRSPVSDDTMKETTRGNTLVTSTRSLNLVDKENVSRDLNSTLPHGNSRPSSSHSGKVGMLLDRHTEAIKDEKDTDDPFDIEAWTLPLPGVEPRRLPFKREAIMQRIQLAAKNGDVSAWDQFLALTPEQRDQAQDLVAQSGKADARARSYLALETREDDIIVFVAVSQHEEVVYLTDPIARTWQFSYKDFENWPVAKQQICLLEAKDAHLQHEITDGHFDIRAEAGALIPPMLWHQFVKPGKRLEMAMWNKHVPLSSNSSSSSEPFFEKSALKRLFTFRRRRHGQEKPNIQPIHDGAFTPGYGVEYQVLRRAVSVSAILNPIGAAPDEELRPSPDDLVGHSEPSEVESTKAEVDDEDLFDWSDEEVEEELDMAETFSQLLARWTNVDATTS</sequence>
<evidence type="ECO:0000313" key="3">
    <source>
        <dbReference type="EMBL" id="KAH7252998.1"/>
    </source>
</evidence>
<dbReference type="Pfam" id="PF22893">
    <property type="entry name" value="ULD_2"/>
    <property type="match status" value="1"/>
</dbReference>
<dbReference type="Proteomes" id="UP000736672">
    <property type="component" value="Unassembled WGS sequence"/>
</dbReference>
<gene>
    <name evidence="3" type="ORF">B0J15DRAFT_466842</name>
</gene>
<protein>
    <recommendedName>
        <fullName evidence="2">Ubiquitin-like domain-containing protein</fullName>
    </recommendedName>
</protein>
<feature type="region of interest" description="Disordered" evidence="1">
    <location>
        <begin position="281"/>
        <end position="361"/>
    </location>
</feature>
<dbReference type="InterPro" id="IPR054464">
    <property type="entry name" value="ULD_fung"/>
</dbReference>
<evidence type="ECO:0000259" key="2">
    <source>
        <dbReference type="Pfam" id="PF22893"/>
    </source>
</evidence>
<feature type="compositionally biased region" description="Polar residues" evidence="1">
    <location>
        <begin position="340"/>
        <end position="358"/>
    </location>
</feature>
<keyword evidence="4" id="KW-1185">Reference proteome</keyword>